<proteinExistence type="predicted"/>
<evidence type="ECO:0000313" key="2">
    <source>
        <dbReference type="EMBL" id="KAG0282810.1"/>
    </source>
</evidence>
<gene>
    <name evidence="2" type="ORF">BGZ96_012824</name>
</gene>
<reference evidence="2 3" key="1">
    <citation type="journal article" date="2020" name="Fungal Divers.">
        <title>Resolving the Mortierellaceae phylogeny through synthesis of multi-gene phylogenetics and phylogenomics.</title>
        <authorList>
            <person name="Vandepol N."/>
            <person name="Liber J."/>
            <person name="Desiro A."/>
            <person name="Na H."/>
            <person name="Kennedy M."/>
            <person name="Barry K."/>
            <person name="Grigoriev I.V."/>
            <person name="Miller A.N."/>
            <person name="O'Donnell K."/>
            <person name="Stajich J.E."/>
            <person name="Bonito G."/>
        </authorList>
    </citation>
    <scope>NUCLEOTIDE SEQUENCE [LARGE SCALE GENOMIC DNA]</scope>
    <source>
        <strain evidence="2 3">AD045</strain>
    </source>
</reference>
<sequence>MHFTKTALLTVTLLAAALSSTVTAQWVEDASSACQSCLLTARNAQVPSCKDIPANPRGERDSKMPLAARICQCGAAESNAWIHSDKDSVATSTTSTVPTATDVSGSVAPAASTVAPSMTTSLSPAPTGNGSPSLLAKSSVAVAGMTFAAAGAFAALL</sequence>
<name>A0ABQ7JPM4_9FUNG</name>
<dbReference type="EMBL" id="JAAAIM010000999">
    <property type="protein sequence ID" value="KAG0282810.1"/>
    <property type="molecule type" value="Genomic_DNA"/>
</dbReference>
<protein>
    <submittedName>
        <fullName evidence="2">Uncharacterized protein</fullName>
    </submittedName>
</protein>
<keyword evidence="1" id="KW-0732">Signal</keyword>
<comment type="caution">
    <text evidence="2">The sequence shown here is derived from an EMBL/GenBank/DDBJ whole genome shotgun (WGS) entry which is preliminary data.</text>
</comment>
<evidence type="ECO:0000313" key="3">
    <source>
        <dbReference type="Proteomes" id="UP001194696"/>
    </source>
</evidence>
<keyword evidence="3" id="KW-1185">Reference proteome</keyword>
<feature type="signal peptide" evidence="1">
    <location>
        <begin position="1"/>
        <end position="24"/>
    </location>
</feature>
<feature type="chain" id="PRO_5046064132" evidence="1">
    <location>
        <begin position="25"/>
        <end position="157"/>
    </location>
</feature>
<dbReference type="Proteomes" id="UP001194696">
    <property type="component" value="Unassembled WGS sequence"/>
</dbReference>
<evidence type="ECO:0000256" key="1">
    <source>
        <dbReference type="SAM" id="SignalP"/>
    </source>
</evidence>
<organism evidence="2 3">
    <name type="scientific">Linnemannia gamsii</name>
    <dbReference type="NCBI Taxonomy" id="64522"/>
    <lineage>
        <taxon>Eukaryota</taxon>
        <taxon>Fungi</taxon>
        <taxon>Fungi incertae sedis</taxon>
        <taxon>Mucoromycota</taxon>
        <taxon>Mortierellomycotina</taxon>
        <taxon>Mortierellomycetes</taxon>
        <taxon>Mortierellales</taxon>
        <taxon>Mortierellaceae</taxon>
        <taxon>Linnemannia</taxon>
    </lineage>
</organism>
<accession>A0ABQ7JPM4</accession>